<gene>
    <name evidence="2" type="ORF">PGLA1383_LOCUS22698</name>
    <name evidence="3" type="ORF">PGLA2088_LOCUS44892</name>
</gene>
<accession>A0A813ERB2</accession>
<reference evidence="2" key="1">
    <citation type="submission" date="2021-02" db="EMBL/GenBank/DDBJ databases">
        <authorList>
            <person name="Dougan E. K."/>
            <person name="Rhodes N."/>
            <person name="Thang M."/>
            <person name="Chan C."/>
        </authorList>
    </citation>
    <scope>NUCLEOTIDE SEQUENCE</scope>
</reference>
<dbReference type="SUPFAM" id="SSF51197">
    <property type="entry name" value="Clavaminate synthase-like"/>
    <property type="match status" value="1"/>
</dbReference>
<dbReference type="Proteomes" id="UP000626109">
    <property type="component" value="Unassembled WGS sequence"/>
</dbReference>
<dbReference type="GO" id="GO:0016491">
    <property type="term" value="F:oxidoreductase activity"/>
    <property type="evidence" value="ECO:0007669"/>
    <property type="project" value="UniProtKB-ARBA"/>
</dbReference>
<name>A0A813ERB2_POLGL</name>
<dbReference type="Proteomes" id="UP000654075">
    <property type="component" value="Unassembled WGS sequence"/>
</dbReference>
<comment type="cofactor">
    <cofactor evidence="1">
        <name>Fe cation</name>
        <dbReference type="ChEBI" id="CHEBI:24875"/>
    </cofactor>
</comment>
<proteinExistence type="predicted"/>
<evidence type="ECO:0000313" key="2">
    <source>
        <dbReference type="EMBL" id="CAE8604542.1"/>
    </source>
</evidence>
<organism evidence="2 4">
    <name type="scientific">Polarella glacialis</name>
    <name type="common">Dinoflagellate</name>
    <dbReference type="NCBI Taxonomy" id="89957"/>
    <lineage>
        <taxon>Eukaryota</taxon>
        <taxon>Sar</taxon>
        <taxon>Alveolata</taxon>
        <taxon>Dinophyceae</taxon>
        <taxon>Suessiales</taxon>
        <taxon>Suessiaceae</taxon>
        <taxon>Polarella</taxon>
    </lineage>
</organism>
<evidence type="ECO:0000313" key="3">
    <source>
        <dbReference type="EMBL" id="CAE8727706.1"/>
    </source>
</evidence>
<evidence type="ECO:0000256" key="1">
    <source>
        <dbReference type="ARBA" id="ARBA00001962"/>
    </source>
</evidence>
<sequence length="358" mass="40032">MTARSRSRSRDGQRRLQESRCSDFTDQHAPLSDLFEQPSTVEGWAKYALSEAQIAQFNRDGYLTGVRILSNEQVEVLCAELEALYDRNHPRADLWYQFDCILPTDNPRDKLFNSLGAWRMSAGFHDICWSPAFRMAAFQLLGSQYRLLHDQLFCKPAKDGGVVSWHQDYAYWTWTKPLAHLTCWVGLDDVSTESGGLCYVPGSHTWGLLPTTGLAADMEWVKQVLDPSQVEQLQNCKAPAELPKGYASFHHPLTMHGSYGNTSSNVRRGTAIHVMRDGVVSNIGKRDMGNFPAPPSGTVMQGPCYPMLIANDAELGLMSKAAGKACNPALPLDLAEYDAMMLQALRQRLQVERQRSTS</sequence>
<dbReference type="GO" id="GO:0046872">
    <property type="term" value="F:metal ion binding"/>
    <property type="evidence" value="ECO:0007669"/>
    <property type="project" value="UniProtKB-ARBA"/>
</dbReference>
<dbReference type="OMA" id="CKPAKHG"/>
<dbReference type="InterPro" id="IPR008775">
    <property type="entry name" value="Phytyl_CoA_dOase-like"/>
</dbReference>
<dbReference type="Gene3D" id="2.60.120.620">
    <property type="entry name" value="q2cbj1_9rhob like domain"/>
    <property type="match status" value="1"/>
</dbReference>
<comment type="caution">
    <text evidence="2">The sequence shown here is derived from an EMBL/GenBank/DDBJ whole genome shotgun (WGS) entry which is preliminary data.</text>
</comment>
<evidence type="ECO:0000313" key="4">
    <source>
        <dbReference type="Proteomes" id="UP000654075"/>
    </source>
</evidence>
<dbReference type="EMBL" id="CAJNNW010035433">
    <property type="protein sequence ID" value="CAE8727706.1"/>
    <property type="molecule type" value="Genomic_DNA"/>
</dbReference>
<dbReference type="PANTHER" id="PTHR20883:SF48">
    <property type="entry name" value="ECTOINE DIOXYGENASE"/>
    <property type="match status" value="1"/>
</dbReference>
<dbReference type="OrthoDB" id="445007at2759"/>
<dbReference type="AlphaFoldDB" id="A0A813ERB2"/>
<evidence type="ECO:0008006" key="5">
    <source>
        <dbReference type="Google" id="ProtNLM"/>
    </source>
</evidence>
<protein>
    <recommendedName>
        <fullName evidence="5">Phytanoyl-CoA dioxygenase family protein</fullName>
    </recommendedName>
</protein>
<dbReference type="PANTHER" id="PTHR20883">
    <property type="entry name" value="PHYTANOYL-COA DIOXYGENASE DOMAIN CONTAINING 1"/>
    <property type="match status" value="1"/>
</dbReference>
<dbReference type="Pfam" id="PF05721">
    <property type="entry name" value="PhyH"/>
    <property type="match status" value="1"/>
</dbReference>
<dbReference type="EMBL" id="CAJNNV010016579">
    <property type="protein sequence ID" value="CAE8604542.1"/>
    <property type="molecule type" value="Genomic_DNA"/>
</dbReference>
<keyword evidence="4" id="KW-1185">Reference proteome</keyword>